<sequence length="225" mass="23694">MAHHQQAAAVSGSPPRGVEIDLATSDVDATCAAYLRLLGRATGDALVFGNGSLRVRAGGDHRVSFGVDDLIAAQRLMGRRGLDPGEPVGVSSGVGSRPTPHSDLDAIDHLVFTAPTRDRALALFGATLGLDFRLDRAIGGDARQLFFRATDLVVEVVVGPDPQPAAQCVLWGLAWSAPDIEATHHRLTAAGMPVSEIRVGRKPGTRVFTVREPELATRTVVIGPT</sequence>
<gene>
    <name evidence="2" type="ORF">GIY30_12220</name>
</gene>
<dbReference type="Proteomes" id="UP000475545">
    <property type="component" value="Unassembled WGS sequence"/>
</dbReference>
<organism evidence="2 3">
    <name type="scientific">Gordonia mangrovi</name>
    <dbReference type="NCBI Taxonomy" id="2665643"/>
    <lineage>
        <taxon>Bacteria</taxon>
        <taxon>Bacillati</taxon>
        <taxon>Actinomycetota</taxon>
        <taxon>Actinomycetes</taxon>
        <taxon>Mycobacteriales</taxon>
        <taxon>Gordoniaceae</taxon>
        <taxon>Gordonia</taxon>
    </lineage>
</organism>
<evidence type="ECO:0000313" key="2">
    <source>
        <dbReference type="EMBL" id="MXP22111.1"/>
    </source>
</evidence>
<proteinExistence type="predicted"/>
<accession>A0A6L7GSL2</accession>
<reference evidence="2 3" key="1">
    <citation type="submission" date="2019-11" db="EMBL/GenBank/DDBJ databases">
        <title>Gordonia sp. nov., a novel actinobacterium isolated from mangrove soil in Hainan.</title>
        <authorList>
            <person name="Huang X."/>
            <person name="Xie Y."/>
            <person name="Chu X."/>
            <person name="Xiao K."/>
        </authorList>
    </citation>
    <scope>NUCLEOTIDE SEQUENCE [LARGE SCALE GENOMIC DNA]</scope>
    <source>
        <strain evidence="2 3">HNM0687</strain>
    </source>
</reference>
<dbReference type="Gene3D" id="3.10.180.10">
    <property type="entry name" value="2,3-Dihydroxybiphenyl 1,2-Dioxygenase, domain 1"/>
    <property type="match status" value="1"/>
</dbReference>
<keyword evidence="3" id="KW-1185">Reference proteome</keyword>
<evidence type="ECO:0000313" key="3">
    <source>
        <dbReference type="Proteomes" id="UP000475545"/>
    </source>
</evidence>
<protein>
    <recommendedName>
        <fullName evidence="1">VOC domain-containing protein</fullName>
    </recommendedName>
</protein>
<dbReference type="PROSITE" id="PS51819">
    <property type="entry name" value="VOC"/>
    <property type="match status" value="1"/>
</dbReference>
<dbReference type="RefSeq" id="WP_160902303.1">
    <property type="nucleotide sequence ID" value="NZ_CP102850.1"/>
</dbReference>
<feature type="domain" description="VOC" evidence="1">
    <location>
        <begin position="106"/>
        <end position="223"/>
    </location>
</feature>
<evidence type="ECO:0000259" key="1">
    <source>
        <dbReference type="PROSITE" id="PS51819"/>
    </source>
</evidence>
<dbReference type="InterPro" id="IPR037523">
    <property type="entry name" value="VOC_core"/>
</dbReference>
<dbReference type="Pfam" id="PF13669">
    <property type="entry name" value="Glyoxalase_4"/>
    <property type="match status" value="1"/>
</dbReference>
<name>A0A6L7GSL2_9ACTN</name>
<dbReference type="EMBL" id="WMBR01000003">
    <property type="protein sequence ID" value="MXP22111.1"/>
    <property type="molecule type" value="Genomic_DNA"/>
</dbReference>
<comment type="caution">
    <text evidence="2">The sequence shown here is derived from an EMBL/GenBank/DDBJ whole genome shotgun (WGS) entry which is preliminary data.</text>
</comment>
<dbReference type="SUPFAM" id="SSF54593">
    <property type="entry name" value="Glyoxalase/Bleomycin resistance protein/Dihydroxybiphenyl dioxygenase"/>
    <property type="match status" value="1"/>
</dbReference>
<dbReference type="InterPro" id="IPR029068">
    <property type="entry name" value="Glyas_Bleomycin-R_OHBP_Dase"/>
</dbReference>
<dbReference type="AlphaFoldDB" id="A0A6L7GSL2"/>